<accession>A0ABD3W0X8</accession>
<name>A0ABD3W0X8_SINWO</name>
<dbReference type="EMBL" id="JBJQND010000009">
    <property type="protein sequence ID" value="KAL3867505.1"/>
    <property type="molecule type" value="Genomic_DNA"/>
</dbReference>
<feature type="coiled-coil region" evidence="1">
    <location>
        <begin position="595"/>
        <end position="706"/>
    </location>
</feature>
<keyword evidence="1" id="KW-0175">Coiled coil</keyword>
<dbReference type="InterPro" id="IPR038810">
    <property type="entry name" value="CNTLN"/>
</dbReference>
<reference evidence="3 4" key="1">
    <citation type="submission" date="2024-11" db="EMBL/GenBank/DDBJ databases">
        <title>Chromosome-level genome assembly of the freshwater bivalve Anodonta woodiana.</title>
        <authorList>
            <person name="Chen X."/>
        </authorList>
    </citation>
    <scope>NUCLEOTIDE SEQUENCE [LARGE SCALE GENOMIC DNA]</scope>
    <source>
        <strain evidence="3">MN2024</strain>
        <tissue evidence="3">Gills</tissue>
    </source>
</reference>
<dbReference type="Proteomes" id="UP001634394">
    <property type="component" value="Unassembled WGS sequence"/>
</dbReference>
<evidence type="ECO:0000256" key="1">
    <source>
        <dbReference type="SAM" id="Coils"/>
    </source>
</evidence>
<dbReference type="AlphaFoldDB" id="A0ABD3W0X8"/>
<feature type="non-terminal residue" evidence="3">
    <location>
        <position position="743"/>
    </location>
</feature>
<dbReference type="EMBL" id="JBJQND010000009">
    <property type="protein sequence ID" value="KAL3867504.1"/>
    <property type="molecule type" value="Genomic_DNA"/>
</dbReference>
<evidence type="ECO:0000313" key="4">
    <source>
        <dbReference type="Proteomes" id="UP001634394"/>
    </source>
</evidence>
<feature type="region of interest" description="Disordered" evidence="2">
    <location>
        <begin position="530"/>
        <end position="550"/>
    </location>
</feature>
<feature type="compositionally biased region" description="Basic residues" evidence="2">
    <location>
        <begin position="533"/>
        <end position="543"/>
    </location>
</feature>
<feature type="region of interest" description="Disordered" evidence="2">
    <location>
        <begin position="358"/>
        <end position="377"/>
    </location>
</feature>
<evidence type="ECO:0000256" key="2">
    <source>
        <dbReference type="SAM" id="MobiDB-lite"/>
    </source>
</evidence>
<feature type="coiled-coil region" evidence="1">
    <location>
        <begin position="89"/>
        <end position="260"/>
    </location>
</feature>
<proteinExistence type="predicted"/>
<sequence>MKGLVSSPRSIVMAGSQGYNRDAEINRILAENRTLLSDLSQCQADKDFVWSLWKKLQKTNPNITEAVGLVMQRDKEKAEIKDRKVLEILQLKDDKIEDLQNALATKNHEINIFNSSISELEDDIKRLQREIGNLRDQKATLELEVQSSQEQARTLDNFQKKSLHDADKDRKDSQQRLQTLSKELESARAEKADEMALRIQLENKVRVLERDVSDKITKFEKMIKELEETKLFLRRYESQVAQMQQEVDFKNQELETVRRELSELWLSHNQLTEHSSQQADLIRQMQSLQTDTQQIMKNQEDAYSMETNSLQQLYSEMSGRYEISKKTEAELRHRVLALKKEILGKDNVISELQSKLDAAAEQRSSTRRSRSHSGSFLDEESEPVIDLKYKVERLHKELEEKERIIERLERQGGEHSIVFDTERLNRHERTHSTPARQFRSIALSPMKSIELVQKSKRSQSMSPLRTSKDTKKKIFHLEKSLEDARDMIKLKNRELEELKKAHSKRLERLKSVQESYRLVKEQLKTLEAEHYGTKKPTKKHKRATSKELQREDSDAVWNELAFVKNENRGIVVEKMALEEDCDTLRVQASQDAATIHELRVQLQQEKEERAFEKKKLERDVREKNDSQSQITLLNSEVQNKEVALGRLERDLRDVKAERDSLNEEKRNLKSEIVDLKQEAAQHRMDTADMKREISRLKRELEEEQSIKQMASVSRQPRTVVHKRVSKINRRNGKVKGNVAISKQ</sequence>
<feature type="coiled-coil region" evidence="1">
    <location>
        <begin position="478"/>
        <end position="529"/>
    </location>
</feature>
<evidence type="ECO:0000313" key="3">
    <source>
        <dbReference type="EMBL" id="KAL3867504.1"/>
    </source>
</evidence>
<organism evidence="3 4">
    <name type="scientific">Sinanodonta woodiana</name>
    <name type="common">Chinese pond mussel</name>
    <name type="synonym">Anodonta woodiana</name>
    <dbReference type="NCBI Taxonomy" id="1069815"/>
    <lineage>
        <taxon>Eukaryota</taxon>
        <taxon>Metazoa</taxon>
        <taxon>Spiralia</taxon>
        <taxon>Lophotrochozoa</taxon>
        <taxon>Mollusca</taxon>
        <taxon>Bivalvia</taxon>
        <taxon>Autobranchia</taxon>
        <taxon>Heteroconchia</taxon>
        <taxon>Palaeoheterodonta</taxon>
        <taxon>Unionida</taxon>
        <taxon>Unionoidea</taxon>
        <taxon>Unionidae</taxon>
        <taxon>Unioninae</taxon>
        <taxon>Sinanodonta</taxon>
    </lineage>
</organism>
<evidence type="ECO:0008006" key="5">
    <source>
        <dbReference type="Google" id="ProtNLM"/>
    </source>
</evidence>
<gene>
    <name evidence="3" type="ORF">ACJMK2_044705</name>
</gene>
<dbReference type="PANTHER" id="PTHR18957">
    <property type="entry name" value="CENTLEIN"/>
    <property type="match status" value="1"/>
</dbReference>
<dbReference type="PANTHER" id="PTHR18957:SF0">
    <property type="entry name" value="CENTLEIN"/>
    <property type="match status" value="1"/>
</dbReference>
<protein>
    <recommendedName>
        <fullName evidence="5">Centlein</fullName>
    </recommendedName>
</protein>
<keyword evidence="4" id="KW-1185">Reference proteome</keyword>
<comment type="caution">
    <text evidence="3">The sequence shown here is derived from an EMBL/GenBank/DDBJ whole genome shotgun (WGS) entry which is preliminary data.</text>
</comment>